<dbReference type="SUPFAM" id="SSF53254">
    <property type="entry name" value="Phosphoglycerate mutase-like"/>
    <property type="match status" value="1"/>
</dbReference>
<keyword evidence="1" id="KW-0812">Transmembrane</keyword>
<reference evidence="2 3" key="1">
    <citation type="journal article" date="2015" name="PLoS Pathog.">
        <title>Leptomonas seymouri: Adaptations to the Dixenous Life Cycle Analyzed by Genome Sequencing, Transcriptome Profiling and Co-infection with Leishmania donovani.</title>
        <authorList>
            <person name="Kraeva N."/>
            <person name="Butenko A."/>
            <person name="Hlavacova J."/>
            <person name="Kostygov A."/>
            <person name="Myskova J."/>
            <person name="Grybchuk D."/>
            <person name="Lestinova T."/>
            <person name="Votypka J."/>
            <person name="Volf P."/>
            <person name="Opperdoes F."/>
            <person name="Flegontov P."/>
            <person name="Lukes J."/>
            <person name="Yurchenko V."/>
        </authorList>
    </citation>
    <scope>NUCLEOTIDE SEQUENCE [LARGE SCALE GENOMIC DNA]</scope>
    <source>
        <strain evidence="2 3">ATCC 30220</strain>
    </source>
</reference>
<comment type="caution">
    <text evidence="2">The sequence shown here is derived from an EMBL/GenBank/DDBJ whole genome shotgun (WGS) entry which is preliminary data.</text>
</comment>
<dbReference type="OMA" id="ACERGYM"/>
<gene>
    <name evidence="2" type="ORF">ABL78_8551</name>
</gene>
<evidence type="ECO:0000313" key="3">
    <source>
        <dbReference type="Proteomes" id="UP000038009"/>
    </source>
</evidence>
<dbReference type="Gene3D" id="3.40.50.1240">
    <property type="entry name" value="Phosphoglycerate mutase-like"/>
    <property type="match status" value="1"/>
</dbReference>
<sequence length="255" mass="28020">MANTKTFKLFHYSAHDTTLIRIACSLQDTTNDGLLPPFAQTLVLELLENEKDKTFHVRALRGHPGQTPDTGFHFAWETDWQLKCMDAWQQAYNAVDNTCPVADFVRFVQWSAPPVTSKGYCYLDERFLQLINCPAGGIQSGEAPLPLSSGCQYYRKRCPSYACERGYMLNSVSLQCVCVSSSCSSVSTGTRRLVGRFIDADYDEVAMPQSSGMSSASVAAVVLGSLCVGILVTAFITSALCLCSRSSKYAQLEQP</sequence>
<evidence type="ECO:0000313" key="2">
    <source>
        <dbReference type="EMBL" id="KPI82439.1"/>
    </source>
</evidence>
<keyword evidence="1" id="KW-0472">Membrane</keyword>
<name>A0A0N0P221_LEPSE</name>
<dbReference type="AlphaFoldDB" id="A0A0N0P221"/>
<organism evidence="2 3">
    <name type="scientific">Leptomonas seymouri</name>
    <dbReference type="NCBI Taxonomy" id="5684"/>
    <lineage>
        <taxon>Eukaryota</taxon>
        <taxon>Discoba</taxon>
        <taxon>Euglenozoa</taxon>
        <taxon>Kinetoplastea</taxon>
        <taxon>Metakinetoplastina</taxon>
        <taxon>Trypanosomatida</taxon>
        <taxon>Trypanosomatidae</taxon>
        <taxon>Leishmaniinae</taxon>
        <taxon>Leptomonas</taxon>
    </lineage>
</organism>
<dbReference type="OrthoDB" id="258392at2759"/>
<evidence type="ECO:0000256" key="1">
    <source>
        <dbReference type="SAM" id="Phobius"/>
    </source>
</evidence>
<proteinExistence type="predicted"/>
<keyword evidence="3" id="KW-1185">Reference proteome</keyword>
<dbReference type="VEuPathDB" id="TriTrypDB:Lsey_1018_0010"/>
<protein>
    <submittedName>
        <fullName evidence="2">Putative membrane-bound acid phosphatase 2</fullName>
    </submittedName>
</protein>
<keyword evidence="1" id="KW-1133">Transmembrane helix</keyword>
<accession>A0A0N0P221</accession>
<dbReference type="EMBL" id="LJSK01001014">
    <property type="protein sequence ID" value="KPI82439.1"/>
    <property type="molecule type" value="Genomic_DNA"/>
</dbReference>
<feature type="transmembrane region" description="Helical" evidence="1">
    <location>
        <begin position="218"/>
        <end position="242"/>
    </location>
</feature>
<dbReference type="InterPro" id="IPR029033">
    <property type="entry name" value="His_PPase_superfam"/>
</dbReference>
<dbReference type="Proteomes" id="UP000038009">
    <property type="component" value="Unassembled WGS sequence"/>
</dbReference>